<dbReference type="InterPro" id="IPR036873">
    <property type="entry name" value="Rhodanese-like_dom_sf"/>
</dbReference>
<evidence type="ECO:0000259" key="1">
    <source>
        <dbReference type="PROSITE" id="PS50206"/>
    </source>
</evidence>
<gene>
    <name evidence="2" type="ORF">BVI061214_01701</name>
</gene>
<sequence>MRKVRPEELPALLEAGVKVVDVRPPEKRETPLPFPAEWVPLEKIQKGEHGLPKVPLLLVCERGLLSQVAALYLEAEGYEAMSLEGGLKALTEGR</sequence>
<dbReference type="Gene3D" id="3.40.250.10">
    <property type="entry name" value="Rhodanese-like domain"/>
    <property type="match status" value="1"/>
</dbReference>
<evidence type="ECO:0000313" key="2">
    <source>
        <dbReference type="EMBL" id="KOX90510.1"/>
    </source>
</evidence>
<proteinExistence type="predicted"/>
<name>A0A0N0U8N9_THEAQ</name>
<protein>
    <submittedName>
        <fullName evidence="2">Molybdopterin biosynthesis protein MoeB</fullName>
    </submittedName>
</protein>
<comment type="caution">
    <text evidence="2">The sequence shown here is derived from an EMBL/GenBank/DDBJ whole genome shotgun (WGS) entry which is preliminary data.</text>
</comment>
<feature type="domain" description="Rhodanese" evidence="1">
    <location>
        <begin position="13"/>
        <end position="92"/>
    </location>
</feature>
<organism evidence="2 3">
    <name type="scientific">Thermus aquaticus</name>
    <dbReference type="NCBI Taxonomy" id="271"/>
    <lineage>
        <taxon>Bacteria</taxon>
        <taxon>Thermotogati</taxon>
        <taxon>Deinococcota</taxon>
        <taxon>Deinococci</taxon>
        <taxon>Thermales</taxon>
        <taxon>Thermaceae</taxon>
        <taxon>Thermus</taxon>
    </lineage>
</organism>
<reference evidence="2 3" key="1">
    <citation type="submission" date="2015-07" db="EMBL/GenBank/DDBJ databases">
        <authorList>
            <person name="Noorani M."/>
        </authorList>
    </citation>
    <scope>NUCLEOTIDE SEQUENCE [LARGE SCALE GENOMIC DNA]</scope>
    <source>
        <strain evidence="3">ATCC 25104 / DSM 625 / JCM 10724 / NBRC 103206 / NCIMB 11243 / YT-1</strain>
    </source>
</reference>
<evidence type="ECO:0000313" key="3">
    <source>
        <dbReference type="Proteomes" id="UP000037685"/>
    </source>
</evidence>
<dbReference type="SUPFAM" id="SSF52821">
    <property type="entry name" value="Rhodanese/Cell cycle control phosphatase"/>
    <property type="match status" value="1"/>
</dbReference>
<dbReference type="CDD" id="cd00158">
    <property type="entry name" value="RHOD"/>
    <property type="match status" value="1"/>
</dbReference>
<dbReference type="RefSeq" id="WP_053768060.1">
    <property type="nucleotide sequence ID" value="NZ_LHCI01000106.1"/>
</dbReference>
<accession>A0A0N0U8N9</accession>
<dbReference type="Proteomes" id="UP000037685">
    <property type="component" value="Unassembled WGS sequence"/>
</dbReference>
<dbReference type="EMBL" id="LHCI01000106">
    <property type="protein sequence ID" value="KOX90510.1"/>
    <property type="molecule type" value="Genomic_DNA"/>
</dbReference>
<dbReference type="PROSITE" id="PS50206">
    <property type="entry name" value="RHODANESE_3"/>
    <property type="match status" value="1"/>
</dbReference>
<dbReference type="InterPro" id="IPR001763">
    <property type="entry name" value="Rhodanese-like_dom"/>
</dbReference>
<dbReference type="AlphaFoldDB" id="A0A0N0U8N9"/>
<dbReference type="PATRIC" id="fig|271.14.peg.1772"/>